<keyword evidence="8" id="KW-1185">Reference proteome</keyword>
<keyword evidence="3" id="KW-0808">Transferase</keyword>
<feature type="transmembrane region" description="Helical" evidence="6">
    <location>
        <begin position="21"/>
        <end position="39"/>
    </location>
</feature>
<dbReference type="FunCoup" id="E3M4X8">
    <property type="interactions" value="311"/>
</dbReference>
<dbReference type="OrthoDB" id="2019572at2759"/>
<dbReference type="AlphaFoldDB" id="E3M4X8"/>
<protein>
    <submittedName>
        <fullName evidence="7">Uncharacterized protein</fullName>
    </submittedName>
</protein>
<evidence type="ECO:0000256" key="1">
    <source>
        <dbReference type="ARBA" id="ARBA00004606"/>
    </source>
</evidence>
<dbReference type="Pfam" id="PF02485">
    <property type="entry name" value="Branch"/>
    <property type="match status" value="1"/>
</dbReference>
<proteinExistence type="predicted"/>
<dbReference type="STRING" id="31234.E3M4X8"/>
<evidence type="ECO:0000256" key="6">
    <source>
        <dbReference type="SAM" id="Phobius"/>
    </source>
</evidence>
<dbReference type="GO" id="GO:0016020">
    <property type="term" value="C:membrane"/>
    <property type="evidence" value="ECO:0007669"/>
    <property type="project" value="UniProtKB-SubCell"/>
</dbReference>
<dbReference type="InParanoid" id="E3M4X8"/>
<keyword evidence="2" id="KW-0328">Glycosyltransferase</keyword>
<evidence type="ECO:0000256" key="5">
    <source>
        <dbReference type="ARBA" id="ARBA00023180"/>
    </source>
</evidence>
<dbReference type="HOGENOM" id="CLU_032341_2_0_1"/>
<dbReference type="EMBL" id="DS268424">
    <property type="protein sequence ID" value="EFO91564.1"/>
    <property type="molecule type" value="Genomic_DNA"/>
</dbReference>
<keyword evidence="6" id="KW-1133">Transmembrane helix</keyword>
<dbReference type="PANTHER" id="PTHR46671">
    <property type="entry name" value="PROTEIN CBG11221"/>
    <property type="match status" value="1"/>
</dbReference>
<comment type="subcellular location">
    <subcellularLocation>
        <location evidence="1">Membrane</location>
        <topology evidence="1">Single-pass type II membrane protein</topology>
    </subcellularLocation>
</comment>
<dbReference type="PANTHER" id="PTHR46671:SF10">
    <property type="entry name" value="ALPHA-1,6-MANNOSYL-GLYCOPROTEIN 6-BETA-N-ACETYLGLUCOSAMINYLTRANSFERASE-RELATED"/>
    <property type="match status" value="1"/>
</dbReference>
<dbReference type="InterPro" id="IPR003406">
    <property type="entry name" value="Glyco_trans_14"/>
</dbReference>
<dbReference type="eggNOG" id="KOG0799">
    <property type="taxonomic scope" value="Eukaryota"/>
</dbReference>
<sequence length="524" mass="60355">MRSKVRYQLLDPSAAPKSCRFLWLFLFLVACCIAYFLVFSTSTKGIFNPLKPDERNPMTYEQVMKDLRNEIDQRNVMISELKKDFEKLEFKSELKNLYRRRPETEHVDCGRVLTGDKASMKSYLDSVSGKNRVKIVENDNLDMSCAAIMNRILPTGSVLKPLKHGVAFARIVYADYEMIEKQVQMSYHSQNTFCFAIDRKAPAKFHERLRAMAACLPNVLLLPDEESVDSSGHNINLAHYNCMRALINKPGWNYVILLQNHDVIVKSVYEMEQIYEWLGGANDIEITPEAGRLDKNFKWDPKSLKMFRNETGINPTVLNSKMKFAKGAAQGSLSRGAVDWMVRTTDLTTYIEQWNKGGFGVDEQFIQSFQVSADLGMPGHFTDGCLKQGKNTDFVSRMSQWKYGGADTCGSKTIRHAICLLGIEDFRTVAAYPNLMFNKVNPVESEISISFYFQMIPSFDYSIVECTAELLFNRTFLGQEDHKLEEDYYTKMVNVLYHKNHLDPNFKLECKPTYKRWAERQYPL</sequence>
<gene>
    <name evidence="7" type="ORF">CRE_11830</name>
</gene>
<dbReference type="PROSITE" id="PS51257">
    <property type="entry name" value="PROKAR_LIPOPROTEIN"/>
    <property type="match status" value="1"/>
</dbReference>
<reference evidence="7" key="1">
    <citation type="submission" date="2007-07" db="EMBL/GenBank/DDBJ databases">
        <title>PCAP assembly of the Caenorhabditis remanei genome.</title>
        <authorList>
            <consortium name="The Caenorhabditis remanei Sequencing Consortium"/>
            <person name="Wilson R.K."/>
        </authorList>
    </citation>
    <scope>NUCLEOTIDE SEQUENCE [LARGE SCALE GENOMIC DNA]</scope>
    <source>
        <strain evidence="7">PB4641</strain>
    </source>
</reference>
<dbReference type="Proteomes" id="UP000008281">
    <property type="component" value="Unassembled WGS sequence"/>
</dbReference>
<evidence type="ECO:0000256" key="3">
    <source>
        <dbReference type="ARBA" id="ARBA00022679"/>
    </source>
</evidence>
<evidence type="ECO:0000256" key="4">
    <source>
        <dbReference type="ARBA" id="ARBA00023136"/>
    </source>
</evidence>
<evidence type="ECO:0000313" key="7">
    <source>
        <dbReference type="EMBL" id="EFO91564.1"/>
    </source>
</evidence>
<organism evidence="8">
    <name type="scientific">Caenorhabditis remanei</name>
    <name type="common">Caenorhabditis vulgaris</name>
    <dbReference type="NCBI Taxonomy" id="31234"/>
    <lineage>
        <taxon>Eukaryota</taxon>
        <taxon>Metazoa</taxon>
        <taxon>Ecdysozoa</taxon>
        <taxon>Nematoda</taxon>
        <taxon>Chromadorea</taxon>
        <taxon>Rhabditida</taxon>
        <taxon>Rhabditina</taxon>
        <taxon>Rhabditomorpha</taxon>
        <taxon>Rhabditoidea</taxon>
        <taxon>Rhabditidae</taxon>
        <taxon>Peloderinae</taxon>
        <taxon>Caenorhabditis</taxon>
    </lineage>
</organism>
<accession>E3M4X8</accession>
<name>E3M4X8_CAERE</name>
<evidence type="ECO:0000313" key="8">
    <source>
        <dbReference type="Proteomes" id="UP000008281"/>
    </source>
</evidence>
<keyword evidence="5" id="KW-0325">Glycoprotein</keyword>
<dbReference type="OMA" id="AVDWMVR"/>
<evidence type="ECO:0000256" key="2">
    <source>
        <dbReference type="ARBA" id="ARBA00022676"/>
    </source>
</evidence>
<dbReference type="GO" id="GO:0016757">
    <property type="term" value="F:glycosyltransferase activity"/>
    <property type="evidence" value="ECO:0007669"/>
    <property type="project" value="UniProtKB-KW"/>
</dbReference>
<keyword evidence="6" id="KW-0812">Transmembrane</keyword>
<keyword evidence="4 6" id="KW-0472">Membrane</keyword>